<gene>
    <name evidence="2" type="ORF">IQ235_02380</name>
</gene>
<reference evidence="2" key="1">
    <citation type="submission" date="2020-10" db="EMBL/GenBank/DDBJ databases">
        <authorList>
            <person name="Castelo-Branco R."/>
            <person name="Eusebio N."/>
            <person name="Adriana R."/>
            <person name="Vieira A."/>
            <person name="Brugerolle De Fraissinette N."/>
            <person name="Rezende De Castro R."/>
            <person name="Schneider M.P."/>
            <person name="Vasconcelos V."/>
            <person name="Leao P.N."/>
        </authorList>
    </citation>
    <scope>NUCLEOTIDE SEQUENCE</scope>
    <source>
        <strain evidence="2">LEGE 11467</strain>
    </source>
</reference>
<dbReference type="Pfam" id="PF14252">
    <property type="entry name" value="DUF4347"/>
    <property type="match status" value="1"/>
</dbReference>
<dbReference type="InterPro" id="IPR025592">
    <property type="entry name" value="DUF4347"/>
</dbReference>
<feature type="domain" description="DUF4347" evidence="1">
    <location>
        <begin position="10"/>
        <end position="63"/>
    </location>
</feature>
<evidence type="ECO:0000313" key="3">
    <source>
        <dbReference type="Proteomes" id="UP000621799"/>
    </source>
</evidence>
<dbReference type="Proteomes" id="UP000621799">
    <property type="component" value="Unassembled WGS sequence"/>
</dbReference>
<organism evidence="2 3">
    <name type="scientific">Zarconia navalis LEGE 11467</name>
    <dbReference type="NCBI Taxonomy" id="1828826"/>
    <lineage>
        <taxon>Bacteria</taxon>
        <taxon>Bacillati</taxon>
        <taxon>Cyanobacteriota</taxon>
        <taxon>Cyanophyceae</taxon>
        <taxon>Oscillatoriophycideae</taxon>
        <taxon>Oscillatoriales</taxon>
        <taxon>Oscillatoriales incertae sedis</taxon>
        <taxon>Zarconia</taxon>
        <taxon>Zarconia navalis</taxon>
    </lineage>
</organism>
<evidence type="ECO:0000259" key="1">
    <source>
        <dbReference type="Pfam" id="PF14252"/>
    </source>
</evidence>
<sequence>MNSLTSSSSVVFVDSRMEIDTSKVAPGTQVVRIDPTEDGVARISEVLAGQQNLDSVQIIGHGN</sequence>
<dbReference type="EMBL" id="JADEXN010000021">
    <property type="protein sequence ID" value="MBE9039641.1"/>
    <property type="molecule type" value="Genomic_DNA"/>
</dbReference>
<name>A0A928Z8A6_9CYAN</name>
<dbReference type="RefSeq" id="WP_264319900.1">
    <property type="nucleotide sequence ID" value="NZ_JADEXN010000021.1"/>
</dbReference>
<protein>
    <submittedName>
        <fullName evidence="2">DUF4347 domain-containing protein</fullName>
    </submittedName>
</protein>
<evidence type="ECO:0000313" key="2">
    <source>
        <dbReference type="EMBL" id="MBE9039641.1"/>
    </source>
</evidence>
<dbReference type="AlphaFoldDB" id="A0A928Z8A6"/>
<proteinExistence type="predicted"/>
<feature type="non-terminal residue" evidence="2">
    <location>
        <position position="63"/>
    </location>
</feature>
<accession>A0A928Z8A6</accession>
<comment type="caution">
    <text evidence="2">The sequence shown here is derived from an EMBL/GenBank/DDBJ whole genome shotgun (WGS) entry which is preliminary data.</text>
</comment>
<keyword evidence="3" id="KW-1185">Reference proteome</keyword>